<proteinExistence type="inferred from homology"/>
<name>A0A975SWR0_9ACTN</name>
<dbReference type="PANTHER" id="PTHR21708:SF26">
    <property type="entry name" value="2-DEHYDROPANTOATE 2-REDUCTASE"/>
    <property type="match status" value="1"/>
</dbReference>
<dbReference type="GO" id="GO:0005737">
    <property type="term" value="C:cytoplasm"/>
    <property type="evidence" value="ECO:0007669"/>
    <property type="project" value="TreeGrafter"/>
</dbReference>
<comment type="catalytic activity">
    <reaction evidence="4">
        <text>(R)-pantoate + NADP(+) = 2-dehydropantoate + NADPH + H(+)</text>
        <dbReference type="Rhea" id="RHEA:16233"/>
        <dbReference type="ChEBI" id="CHEBI:11561"/>
        <dbReference type="ChEBI" id="CHEBI:15378"/>
        <dbReference type="ChEBI" id="CHEBI:15980"/>
        <dbReference type="ChEBI" id="CHEBI:57783"/>
        <dbReference type="ChEBI" id="CHEBI:58349"/>
        <dbReference type="EC" id="1.1.1.169"/>
    </reaction>
</comment>
<dbReference type="EC" id="1.1.1.169" evidence="4"/>
<evidence type="ECO:0000256" key="4">
    <source>
        <dbReference type="RuleBase" id="RU362068"/>
    </source>
</evidence>
<dbReference type="EMBL" id="CP077062">
    <property type="protein sequence ID" value="QWZ07345.1"/>
    <property type="molecule type" value="Genomic_DNA"/>
</dbReference>
<gene>
    <name evidence="7" type="ORF">KRR39_18065</name>
</gene>
<dbReference type="RefSeq" id="WP_216938856.1">
    <property type="nucleotide sequence ID" value="NZ_CP077062.1"/>
</dbReference>
<sequence>MDVKVTVVGAGGVGGYFGGRLVQSGVDVTFVARGAHLEALKAGGLHVRSIRGDFEVPVRATEDPAAGGVADYVLVTVKSYDTDRVASMLRPVLGDRSAVVSLQNGVDNEERLAAALGNHRVVGGAAYIFATLAEPGVVDHTGGPASLVVGEWSGGGSQRVASLVETFRAADVTADESPDIRAALWSKFAFICAQAGVTAAVRLPIGEIRSQPAGRALFRDLAAEVCAVAAAEGVELPADLPDRTLGFADALEPGGTSSLYHDLVHGRRMELDSLLGEVVRRGGLRSVDVPTSRAVYGVLQPWAARAQR</sequence>
<evidence type="ECO:0000313" key="7">
    <source>
        <dbReference type="EMBL" id="QWZ07345.1"/>
    </source>
</evidence>
<evidence type="ECO:0000313" key="8">
    <source>
        <dbReference type="Proteomes" id="UP000683575"/>
    </source>
</evidence>
<comment type="function">
    <text evidence="4">Catalyzes the NADPH-dependent reduction of ketopantoate into pantoic acid.</text>
</comment>
<evidence type="ECO:0000259" key="6">
    <source>
        <dbReference type="Pfam" id="PF08546"/>
    </source>
</evidence>
<protein>
    <recommendedName>
        <fullName evidence="4">2-dehydropantoate 2-reductase</fullName>
        <ecNumber evidence="4">1.1.1.169</ecNumber>
    </recommendedName>
    <alternativeName>
        <fullName evidence="4">Ketopantoate reductase</fullName>
    </alternativeName>
</protein>
<dbReference type="FunFam" id="1.10.1040.10:FF:000017">
    <property type="entry name" value="2-dehydropantoate 2-reductase"/>
    <property type="match status" value="1"/>
</dbReference>
<keyword evidence="8" id="KW-1185">Reference proteome</keyword>
<evidence type="ECO:0000256" key="3">
    <source>
        <dbReference type="ARBA" id="ARBA00023002"/>
    </source>
</evidence>
<comment type="similarity">
    <text evidence="1 4">Belongs to the ketopantoate reductase family.</text>
</comment>
<dbReference type="FunFam" id="3.40.50.720:FF:000307">
    <property type="entry name" value="2-dehydropantoate 2-reductase"/>
    <property type="match status" value="1"/>
</dbReference>
<dbReference type="InterPro" id="IPR013752">
    <property type="entry name" value="KPA_reductase"/>
</dbReference>
<organism evidence="7 8">
    <name type="scientific">Nocardioides panacis</name>
    <dbReference type="NCBI Taxonomy" id="2849501"/>
    <lineage>
        <taxon>Bacteria</taxon>
        <taxon>Bacillati</taxon>
        <taxon>Actinomycetota</taxon>
        <taxon>Actinomycetes</taxon>
        <taxon>Propionibacteriales</taxon>
        <taxon>Nocardioidaceae</taxon>
        <taxon>Nocardioides</taxon>
    </lineage>
</organism>
<feature type="domain" description="Ketopantoate reductase C-terminal" evidence="6">
    <location>
        <begin position="179"/>
        <end position="300"/>
    </location>
</feature>
<keyword evidence="2 4" id="KW-0521">NADP</keyword>
<accession>A0A975SWR0</accession>
<dbReference type="Pfam" id="PF02558">
    <property type="entry name" value="ApbA"/>
    <property type="match status" value="1"/>
</dbReference>
<dbReference type="NCBIfam" id="TIGR00745">
    <property type="entry name" value="apbA_panE"/>
    <property type="match status" value="1"/>
</dbReference>
<evidence type="ECO:0000256" key="2">
    <source>
        <dbReference type="ARBA" id="ARBA00022857"/>
    </source>
</evidence>
<dbReference type="InterPro" id="IPR003710">
    <property type="entry name" value="ApbA"/>
</dbReference>
<dbReference type="InterPro" id="IPR051402">
    <property type="entry name" value="KPR-Related"/>
</dbReference>
<dbReference type="InterPro" id="IPR013332">
    <property type="entry name" value="KPR_N"/>
</dbReference>
<evidence type="ECO:0000259" key="5">
    <source>
        <dbReference type="Pfam" id="PF02558"/>
    </source>
</evidence>
<keyword evidence="3 4" id="KW-0560">Oxidoreductase</keyword>
<dbReference type="Proteomes" id="UP000683575">
    <property type="component" value="Chromosome"/>
</dbReference>
<reference evidence="7" key="1">
    <citation type="submission" date="2021-06" db="EMBL/GenBank/DDBJ databases">
        <title>Complete genome sequence of Nocardioides sp. G188.</title>
        <authorList>
            <person name="Im W.-T."/>
        </authorList>
    </citation>
    <scope>NUCLEOTIDE SEQUENCE</scope>
    <source>
        <strain evidence="7">G188</strain>
    </source>
</reference>
<feature type="domain" description="Ketopantoate reductase N-terminal" evidence="5">
    <location>
        <begin position="5"/>
        <end position="153"/>
    </location>
</feature>
<dbReference type="GO" id="GO:0008677">
    <property type="term" value="F:2-dehydropantoate 2-reductase activity"/>
    <property type="evidence" value="ECO:0007669"/>
    <property type="project" value="UniProtKB-EC"/>
</dbReference>
<evidence type="ECO:0000256" key="1">
    <source>
        <dbReference type="ARBA" id="ARBA00007870"/>
    </source>
</evidence>
<dbReference type="Pfam" id="PF08546">
    <property type="entry name" value="ApbA_C"/>
    <property type="match status" value="1"/>
</dbReference>
<dbReference type="KEGG" id="nps:KRR39_18065"/>
<dbReference type="PANTHER" id="PTHR21708">
    <property type="entry name" value="PROBABLE 2-DEHYDROPANTOATE 2-REDUCTASE"/>
    <property type="match status" value="1"/>
</dbReference>
<dbReference type="AlphaFoldDB" id="A0A975SWR0"/>
<dbReference type="GO" id="GO:0015940">
    <property type="term" value="P:pantothenate biosynthetic process"/>
    <property type="evidence" value="ECO:0007669"/>
    <property type="project" value="UniProtKB-KW"/>
</dbReference>
<comment type="pathway">
    <text evidence="4">Cofactor biosynthesis; (R)-pantothenate biosynthesis; (R)-pantoate from 3-methyl-2-oxobutanoate: step 2/2.</text>
</comment>
<keyword evidence="4" id="KW-0566">Pantothenate biosynthesis</keyword>